<dbReference type="InterPro" id="IPR052179">
    <property type="entry name" value="DD-CPase-like"/>
</dbReference>
<protein>
    <recommendedName>
        <fullName evidence="2">Peptidase M15C domain-containing protein</fullName>
    </recommendedName>
</protein>
<dbReference type="CDD" id="cd14845">
    <property type="entry name" value="L-Ala-D-Glu_peptidase_like"/>
    <property type="match status" value="1"/>
</dbReference>
<organism evidence="3 4">
    <name type="scientific">Pontibacillus salipaludis</name>
    <dbReference type="NCBI Taxonomy" id="1697394"/>
    <lineage>
        <taxon>Bacteria</taxon>
        <taxon>Bacillati</taxon>
        <taxon>Bacillota</taxon>
        <taxon>Bacilli</taxon>
        <taxon>Bacillales</taxon>
        <taxon>Bacillaceae</taxon>
        <taxon>Pontibacillus</taxon>
    </lineage>
</organism>
<sequence length="208" mass="23084">MQKHLRILANIVAFLILLLGTGALLLWFIANTDSSGNSVGVFQPIEKKDAPMPTELHPEVEKAKNELLNRAKEKGISVVITDGHRSIERQNELYEQGRSGKGSVVTNADGGESYHNYGLAIDFALKTNRGDVVWDTTRDGNGNGKADWMEVVSIAKDLGFEWGGDWSSFKDYPHLQMDFGLSIRELQYGKRPKVEKDTNKATTESESS</sequence>
<comment type="caution">
    <text evidence="3">The sequence shown here is derived from an EMBL/GenBank/DDBJ whole genome shotgun (WGS) entry which is preliminary data.</text>
</comment>
<dbReference type="RefSeq" id="WP_188653992.1">
    <property type="nucleotide sequence ID" value="NZ_BMIN01000009.1"/>
</dbReference>
<accession>A0ABQ1Q5R2</accession>
<proteinExistence type="predicted"/>
<dbReference type="Proteomes" id="UP000642571">
    <property type="component" value="Unassembled WGS sequence"/>
</dbReference>
<dbReference type="Pfam" id="PF13539">
    <property type="entry name" value="Peptidase_M15_4"/>
    <property type="match status" value="1"/>
</dbReference>
<feature type="domain" description="Peptidase M15C" evidence="2">
    <location>
        <begin position="108"/>
        <end position="177"/>
    </location>
</feature>
<dbReference type="PANTHER" id="PTHR34385:SF1">
    <property type="entry name" value="PEPTIDOGLYCAN L-ALANYL-D-GLUTAMATE ENDOPEPTIDASE CWLK"/>
    <property type="match status" value="1"/>
</dbReference>
<reference evidence="4" key="1">
    <citation type="journal article" date="2019" name="Int. J. Syst. Evol. Microbiol.">
        <title>The Global Catalogue of Microorganisms (GCM) 10K type strain sequencing project: providing services to taxonomists for standard genome sequencing and annotation.</title>
        <authorList>
            <consortium name="The Broad Institute Genomics Platform"/>
            <consortium name="The Broad Institute Genome Sequencing Center for Infectious Disease"/>
            <person name="Wu L."/>
            <person name="Ma J."/>
        </authorList>
    </citation>
    <scope>NUCLEOTIDE SEQUENCE [LARGE SCALE GENOMIC DNA]</scope>
    <source>
        <strain evidence="4">CGMCC 1.15353</strain>
    </source>
</reference>
<dbReference type="SUPFAM" id="SSF55166">
    <property type="entry name" value="Hedgehog/DD-peptidase"/>
    <property type="match status" value="1"/>
</dbReference>
<dbReference type="InterPro" id="IPR039561">
    <property type="entry name" value="Peptidase_M15C"/>
</dbReference>
<evidence type="ECO:0000313" key="3">
    <source>
        <dbReference type="EMBL" id="GGD15306.1"/>
    </source>
</evidence>
<feature type="transmembrane region" description="Helical" evidence="1">
    <location>
        <begin position="7"/>
        <end position="29"/>
    </location>
</feature>
<name>A0ABQ1Q5R2_9BACI</name>
<keyword evidence="4" id="KW-1185">Reference proteome</keyword>
<gene>
    <name evidence="3" type="ORF">GCM10011389_23770</name>
</gene>
<evidence type="ECO:0000256" key="1">
    <source>
        <dbReference type="SAM" id="Phobius"/>
    </source>
</evidence>
<dbReference type="EMBL" id="BMIN01000009">
    <property type="protein sequence ID" value="GGD15306.1"/>
    <property type="molecule type" value="Genomic_DNA"/>
</dbReference>
<dbReference type="Gene3D" id="3.30.1380.10">
    <property type="match status" value="1"/>
</dbReference>
<keyword evidence="1" id="KW-0472">Membrane</keyword>
<evidence type="ECO:0000313" key="4">
    <source>
        <dbReference type="Proteomes" id="UP000642571"/>
    </source>
</evidence>
<evidence type="ECO:0000259" key="2">
    <source>
        <dbReference type="Pfam" id="PF13539"/>
    </source>
</evidence>
<dbReference type="InterPro" id="IPR009045">
    <property type="entry name" value="Zn_M74/Hedgehog-like"/>
</dbReference>
<keyword evidence="1" id="KW-0812">Transmembrane</keyword>
<dbReference type="PANTHER" id="PTHR34385">
    <property type="entry name" value="D-ALANYL-D-ALANINE CARBOXYPEPTIDASE"/>
    <property type="match status" value="1"/>
</dbReference>
<keyword evidence="1" id="KW-1133">Transmembrane helix</keyword>